<protein>
    <submittedName>
        <fullName evidence="2">DinB family protein</fullName>
    </submittedName>
</protein>
<dbReference type="InterPro" id="IPR034660">
    <property type="entry name" value="DinB/YfiT-like"/>
</dbReference>
<reference evidence="3" key="2">
    <citation type="submission" date="2020-06" db="EMBL/GenBank/DDBJ databases">
        <title>Isolation of Planomicrobium glaciei.</title>
        <authorList>
            <person name="Malisova L."/>
            <person name="Safrankova R."/>
            <person name="Jakubu V."/>
            <person name="Spanelova P."/>
        </authorList>
    </citation>
    <scope>NUCLEOTIDE SEQUENCE [LARGE SCALE GENOMIC DNA]</scope>
    <source>
        <strain evidence="3">NRL-ATB46093</strain>
    </source>
</reference>
<feature type="domain" description="DinB-like" evidence="1">
    <location>
        <begin position="9"/>
        <end position="155"/>
    </location>
</feature>
<dbReference type="Gene3D" id="1.20.120.450">
    <property type="entry name" value="dinb family like domain"/>
    <property type="match status" value="1"/>
</dbReference>
<gene>
    <name evidence="2" type="ORF">HF394_15750</name>
</gene>
<dbReference type="InterPro" id="IPR024775">
    <property type="entry name" value="DinB-like"/>
</dbReference>
<evidence type="ECO:0000313" key="3">
    <source>
        <dbReference type="Proteomes" id="UP000509222"/>
    </source>
</evidence>
<proteinExistence type="predicted"/>
<evidence type="ECO:0000259" key="1">
    <source>
        <dbReference type="Pfam" id="PF12867"/>
    </source>
</evidence>
<organism evidence="2 3">
    <name type="scientific">Planococcus glaciei</name>
    <dbReference type="NCBI Taxonomy" id="459472"/>
    <lineage>
        <taxon>Bacteria</taxon>
        <taxon>Bacillati</taxon>
        <taxon>Bacillota</taxon>
        <taxon>Bacilli</taxon>
        <taxon>Bacillales</taxon>
        <taxon>Caryophanaceae</taxon>
        <taxon>Planococcus</taxon>
    </lineage>
</organism>
<accession>A0A7H8QEJ5</accession>
<evidence type="ECO:0000313" key="2">
    <source>
        <dbReference type="EMBL" id="QKX51911.1"/>
    </source>
</evidence>
<sequence length="168" mass="19107">MFKEENAKIRKAVLQAVEGWPDEVLNTKPSAGEWSPMQILDHLQLMEGVVAKNVARQLGSEKSEKAVKKPIQLTVSRMIKVDAPKHVVPSEEFISLADMKKRLEDSTAFLHQVYDGTTIEELENKSMPHPVFGKVPLIQWFPFVGLHEKRHLKQLEKTLDKLKSEKTG</sequence>
<name>A0A7H8QEJ5_9BACL</name>
<dbReference type="Pfam" id="PF12867">
    <property type="entry name" value="DinB_2"/>
    <property type="match status" value="1"/>
</dbReference>
<dbReference type="Proteomes" id="UP000509222">
    <property type="component" value="Chromosome"/>
</dbReference>
<dbReference type="RefSeq" id="WP_176294877.1">
    <property type="nucleotide sequence ID" value="NZ_CP051177.1"/>
</dbReference>
<keyword evidence="3" id="KW-1185">Reference proteome</keyword>
<dbReference type="SUPFAM" id="SSF109854">
    <property type="entry name" value="DinB/YfiT-like putative metalloenzymes"/>
    <property type="match status" value="1"/>
</dbReference>
<dbReference type="EMBL" id="CP051177">
    <property type="protein sequence ID" value="QKX51911.1"/>
    <property type="molecule type" value="Genomic_DNA"/>
</dbReference>
<dbReference type="AlphaFoldDB" id="A0A7H8QEJ5"/>
<reference evidence="2 3" key="1">
    <citation type="submission" date="2020-04" db="EMBL/GenBank/DDBJ databases">
        <authorList>
            <person name="Pajer P."/>
            <person name="Broz P."/>
        </authorList>
    </citation>
    <scope>NUCLEOTIDE SEQUENCE [LARGE SCALE GENOMIC DNA]</scope>
    <source>
        <strain evidence="3">NRL-ATB46093</strain>
    </source>
</reference>